<keyword evidence="4" id="KW-0813">Transport</keyword>
<evidence type="ECO:0000256" key="12">
    <source>
        <dbReference type="ARBA" id="ARBA00023004"/>
    </source>
</evidence>
<feature type="transmembrane region" description="Helical" evidence="21">
    <location>
        <begin position="87"/>
        <end position="112"/>
    </location>
</feature>
<organism evidence="23 24">
    <name type="scientific">Saccharothrix australiensis</name>
    <dbReference type="NCBI Taxonomy" id="2072"/>
    <lineage>
        <taxon>Bacteria</taxon>
        <taxon>Bacillati</taxon>
        <taxon>Actinomycetota</taxon>
        <taxon>Actinomycetes</taxon>
        <taxon>Pseudonocardiales</taxon>
        <taxon>Pseudonocardiaceae</taxon>
        <taxon>Saccharothrix</taxon>
    </lineage>
</organism>
<evidence type="ECO:0000259" key="22">
    <source>
        <dbReference type="Pfam" id="PF02665"/>
    </source>
</evidence>
<dbReference type="GO" id="GO:0020037">
    <property type="term" value="F:heme binding"/>
    <property type="evidence" value="ECO:0007669"/>
    <property type="project" value="TreeGrafter"/>
</dbReference>
<feature type="binding site" description="axial binding residue" evidence="20">
    <location>
        <position position="207"/>
    </location>
    <ligand>
        <name>heme b</name>
        <dbReference type="ChEBI" id="CHEBI:60344"/>
        <label>1</label>
    </ligand>
    <ligandPart>
        <name>Fe</name>
        <dbReference type="ChEBI" id="CHEBI:18248"/>
    </ligandPart>
</feature>
<keyword evidence="10 21" id="KW-1133">Transmembrane helix</keyword>
<dbReference type="GO" id="GO:0008940">
    <property type="term" value="F:nitrate reductase activity"/>
    <property type="evidence" value="ECO:0007669"/>
    <property type="project" value="InterPro"/>
</dbReference>
<evidence type="ECO:0000256" key="10">
    <source>
        <dbReference type="ARBA" id="ARBA00022989"/>
    </source>
</evidence>
<feature type="binding site" description="axial binding residue" evidence="20">
    <location>
        <position position="189"/>
    </location>
    <ligand>
        <name>heme b</name>
        <dbReference type="ChEBI" id="CHEBI:60344"/>
        <label>1</label>
    </ligand>
    <ligandPart>
        <name>Fe</name>
        <dbReference type="ChEBI" id="CHEBI:18248"/>
    </ligandPart>
</feature>
<evidence type="ECO:0000256" key="17">
    <source>
        <dbReference type="ARBA" id="ARBA00061196"/>
    </source>
</evidence>
<evidence type="ECO:0000256" key="5">
    <source>
        <dbReference type="ARBA" id="ARBA00022475"/>
    </source>
</evidence>
<keyword evidence="11" id="KW-0560">Oxidoreductase</keyword>
<comment type="caution">
    <text evidence="23">The sequence shown here is derived from an EMBL/GenBank/DDBJ whole genome shotgun (WGS) entry which is preliminary data.</text>
</comment>
<comment type="similarity">
    <text evidence="17">In the C-terminal section; belongs to the nitrate reductase gamma subunit family.</text>
</comment>
<dbReference type="GO" id="GO:0005886">
    <property type="term" value="C:plasma membrane"/>
    <property type="evidence" value="ECO:0007669"/>
    <property type="project" value="UniProtKB-SubCell"/>
</dbReference>
<dbReference type="GO" id="GO:0009055">
    <property type="term" value="F:electron transfer activity"/>
    <property type="evidence" value="ECO:0007669"/>
    <property type="project" value="TreeGrafter"/>
</dbReference>
<dbReference type="InterPro" id="IPR023234">
    <property type="entry name" value="NarG-like_domain"/>
</dbReference>
<comment type="subcellular location">
    <subcellularLocation>
        <location evidence="3">Cell membrane</location>
        <topology evidence="3">Multi-pass membrane protein</topology>
    </subcellularLocation>
</comment>
<comment type="similarity">
    <text evidence="18">In the N-terminal section; belongs to the nitrate reductase alpha subunit family.</text>
</comment>
<evidence type="ECO:0000256" key="19">
    <source>
        <dbReference type="ARBA" id="ARBA00071287"/>
    </source>
</evidence>
<evidence type="ECO:0000256" key="7">
    <source>
        <dbReference type="ARBA" id="ARBA00022692"/>
    </source>
</evidence>
<dbReference type="OrthoDB" id="9788113at2"/>
<comment type="cofactor">
    <cofactor evidence="2">
        <name>heme b</name>
        <dbReference type="ChEBI" id="CHEBI:60344"/>
    </cofactor>
</comment>
<dbReference type="InterPro" id="IPR036197">
    <property type="entry name" value="NarG-like_sf"/>
</dbReference>
<feature type="transmembrane region" description="Helical" evidence="21">
    <location>
        <begin position="48"/>
        <end position="75"/>
    </location>
</feature>
<evidence type="ECO:0000256" key="1">
    <source>
        <dbReference type="ARBA" id="ARBA00001942"/>
    </source>
</evidence>
<evidence type="ECO:0000256" key="18">
    <source>
        <dbReference type="ARBA" id="ARBA00061480"/>
    </source>
</evidence>
<sequence>MTDPIDVLLWVVLPYLAIALLVGGTAWRWRHDQFGWTTRSSQLHESRLLRIGSPLFHCGLLLVAGGHVAGLLVPASLTRWLGVHDEVYHVVSLVAGTVTGVAAVAGLAVLLYRRWRVPAVRKATTRNDVVTYVVLGAALLLGMAATVITNGVQGGYDYRATVAPWFREVLLLRPDPSRMADVPLSYQMHTVVGMLLFALWPFSRLVHAFSAPVRYLVRPYVVYRSRTTKRLATRSSRPGWDEP</sequence>
<name>A0A495VWW8_9PSEU</name>
<dbReference type="Gene3D" id="1.20.950.20">
    <property type="entry name" value="Transmembrane di-heme cytochromes, Chain C"/>
    <property type="match status" value="1"/>
</dbReference>
<evidence type="ECO:0000256" key="21">
    <source>
        <dbReference type="SAM" id="Phobius"/>
    </source>
</evidence>
<dbReference type="GO" id="GO:0042128">
    <property type="term" value="P:nitrate assimilation"/>
    <property type="evidence" value="ECO:0007669"/>
    <property type="project" value="UniProtKB-KW"/>
</dbReference>
<evidence type="ECO:0000256" key="9">
    <source>
        <dbReference type="ARBA" id="ARBA00022982"/>
    </source>
</evidence>
<protein>
    <recommendedName>
        <fullName evidence="19">Nitrate reductase-like protein NarX</fullName>
    </recommendedName>
</protein>
<dbReference type="InterPro" id="IPR051936">
    <property type="entry name" value="Heme-iron_electron_transfer"/>
</dbReference>
<dbReference type="Pfam" id="PF02665">
    <property type="entry name" value="Nitrate_red_gam"/>
    <property type="match status" value="1"/>
</dbReference>
<evidence type="ECO:0000256" key="11">
    <source>
        <dbReference type="ARBA" id="ARBA00023002"/>
    </source>
</evidence>
<evidence type="ECO:0000313" key="23">
    <source>
        <dbReference type="EMBL" id="RKT53806.1"/>
    </source>
</evidence>
<keyword evidence="24" id="KW-1185">Reference proteome</keyword>
<feature type="transmembrane region" description="Helical" evidence="21">
    <location>
        <begin position="132"/>
        <end position="152"/>
    </location>
</feature>
<dbReference type="NCBIfam" id="TIGR00351">
    <property type="entry name" value="narI"/>
    <property type="match status" value="1"/>
</dbReference>
<feature type="transmembrane region" description="Helical" evidence="21">
    <location>
        <begin position="184"/>
        <end position="202"/>
    </location>
</feature>
<evidence type="ECO:0000256" key="13">
    <source>
        <dbReference type="ARBA" id="ARBA00023063"/>
    </source>
</evidence>
<keyword evidence="5" id="KW-1003">Cell membrane</keyword>
<comment type="cofactor">
    <cofactor evidence="1">
        <name>Mo-bis(molybdopterin guanine dinucleotide)</name>
        <dbReference type="ChEBI" id="CHEBI:60539"/>
    </cofactor>
</comment>
<dbReference type="GO" id="GO:0019645">
    <property type="term" value="P:anaerobic electron transport chain"/>
    <property type="evidence" value="ECO:0007669"/>
    <property type="project" value="TreeGrafter"/>
</dbReference>
<proteinExistence type="inferred from homology"/>
<evidence type="ECO:0000256" key="20">
    <source>
        <dbReference type="PIRSR" id="PIRSR603816-1"/>
    </source>
</evidence>
<feature type="binding site" description="axial binding residue" evidence="20">
    <location>
        <position position="57"/>
    </location>
    <ligand>
        <name>heme b</name>
        <dbReference type="ChEBI" id="CHEBI:60344"/>
        <label>1</label>
    </ligand>
    <ligandPart>
        <name>Fe</name>
        <dbReference type="ChEBI" id="CHEBI:18248"/>
    </ligandPart>
</feature>
<comment type="similarity">
    <text evidence="16">In the central section; belongs to the NarJ/NarW family.</text>
</comment>
<evidence type="ECO:0000256" key="6">
    <source>
        <dbReference type="ARBA" id="ARBA00022617"/>
    </source>
</evidence>
<comment type="function">
    <text evidence="15">Does not seem to have nitrate reductase activity.</text>
</comment>
<dbReference type="AlphaFoldDB" id="A0A495VWW8"/>
<dbReference type="GO" id="GO:0046872">
    <property type="term" value="F:metal ion binding"/>
    <property type="evidence" value="ECO:0007669"/>
    <property type="project" value="UniProtKB-KW"/>
</dbReference>
<accession>A0A495VWW8</accession>
<keyword evidence="13" id="KW-0534">Nitrate assimilation</keyword>
<keyword evidence="14 21" id="KW-0472">Membrane</keyword>
<dbReference type="SUPFAM" id="SSF103501">
    <property type="entry name" value="Respiratory nitrate reductase 1 gamma chain"/>
    <property type="match status" value="1"/>
</dbReference>
<keyword evidence="7 21" id="KW-0812">Transmembrane</keyword>
<evidence type="ECO:0000256" key="2">
    <source>
        <dbReference type="ARBA" id="ARBA00001970"/>
    </source>
</evidence>
<dbReference type="EMBL" id="RBXO01000001">
    <property type="protein sequence ID" value="RKT53806.1"/>
    <property type="molecule type" value="Genomic_DNA"/>
</dbReference>
<dbReference type="Proteomes" id="UP000282084">
    <property type="component" value="Unassembled WGS sequence"/>
</dbReference>
<feature type="domain" description="NarG-like" evidence="22">
    <location>
        <begin position="7"/>
        <end position="226"/>
    </location>
</feature>
<keyword evidence="12 20" id="KW-0408">Iron</keyword>
<feature type="transmembrane region" description="Helical" evidence="21">
    <location>
        <begin position="7"/>
        <end position="27"/>
    </location>
</feature>
<evidence type="ECO:0000256" key="3">
    <source>
        <dbReference type="ARBA" id="ARBA00004651"/>
    </source>
</evidence>
<reference evidence="23 24" key="1">
    <citation type="submission" date="2018-10" db="EMBL/GenBank/DDBJ databases">
        <title>Sequencing the genomes of 1000 actinobacteria strains.</title>
        <authorList>
            <person name="Klenk H.-P."/>
        </authorList>
    </citation>
    <scope>NUCLEOTIDE SEQUENCE [LARGE SCALE GENOMIC DNA]</scope>
    <source>
        <strain evidence="23 24">DSM 43800</strain>
    </source>
</reference>
<dbReference type="FunFam" id="1.20.950.20:FF:000001">
    <property type="entry name" value="Respiratory nitrate reductase subunit gamma"/>
    <property type="match status" value="1"/>
</dbReference>
<evidence type="ECO:0000256" key="14">
    <source>
        <dbReference type="ARBA" id="ARBA00023136"/>
    </source>
</evidence>
<gene>
    <name evidence="23" type="ORF">C8E97_2388</name>
</gene>
<dbReference type="InterPro" id="IPR003816">
    <property type="entry name" value="Nitrate_red_gam"/>
</dbReference>
<feature type="binding site" description="axial binding residue" evidence="20">
    <location>
        <position position="67"/>
    </location>
    <ligand>
        <name>heme b</name>
        <dbReference type="ChEBI" id="CHEBI:60344"/>
        <label>1</label>
    </ligand>
    <ligandPart>
        <name>Fe</name>
        <dbReference type="ChEBI" id="CHEBI:18248"/>
    </ligandPart>
</feature>
<evidence type="ECO:0000313" key="24">
    <source>
        <dbReference type="Proteomes" id="UP000282084"/>
    </source>
</evidence>
<evidence type="ECO:0000256" key="8">
    <source>
        <dbReference type="ARBA" id="ARBA00022723"/>
    </source>
</evidence>
<dbReference type="RefSeq" id="WP_121004560.1">
    <property type="nucleotide sequence ID" value="NZ_RBXO01000001.1"/>
</dbReference>
<evidence type="ECO:0000256" key="16">
    <source>
        <dbReference type="ARBA" id="ARBA00061095"/>
    </source>
</evidence>
<keyword evidence="8" id="KW-0479">Metal-binding</keyword>
<dbReference type="PANTHER" id="PTHR30598:SF3">
    <property type="entry name" value="RESPIRATORY NITRATE REDUCTASE 1 GAMMA CHAIN"/>
    <property type="match status" value="1"/>
</dbReference>
<keyword evidence="6 20" id="KW-0349">Heme</keyword>
<dbReference type="PANTHER" id="PTHR30598">
    <property type="entry name" value="NITRATE REDUCTASE PRIVATE CHAPERONE, REDOX ENZYME MATURATION PROTEIN REMP FAMILY"/>
    <property type="match status" value="1"/>
</dbReference>
<keyword evidence="9" id="KW-0249">Electron transport</keyword>
<evidence type="ECO:0000256" key="4">
    <source>
        <dbReference type="ARBA" id="ARBA00022448"/>
    </source>
</evidence>
<evidence type="ECO:0000256" key="15">
    <source>
        <dbReference type="ARBA" id="ARBA00056200"/>
    </source>
</evidence>
<dbReference type="GO" id="GO:0009325">
    <property type="term" value="C:nitrate reductase complex"/>
    <property type="evidence" value="ECO:0007669"/>
    <property type="project" value="InterPro"/>
</dbReference>